<gene>
    <name evidence="2" type="primary">coll</name>
    <name evidence="2" type="ORF">IDF_20</name>
</gene>
<organism evidence="2 3">
    <name type="scientific">Enterococcus phage Idefix</name>
    <dbReference type="NCBI Taxonomy" id="2017580"/>
    <lineage>
        <taxon>Viruses</taxon>
        <taxon>Duplodnaviria</taxon>
        <taxon>Heunggongvirae</taxon>
        <taxon>Uroviricota</taxon>
        <taxon>Caudoviricetes</taxon>
        <taxon>Rountreeviridae</taxon>
        <taxon>Sarlesvirinae</taxon>
        <taxon>Copernicusvirus</taxon>
        <taxon>Copernicusvirus Idefix</taxon>
    </lineage>
</organism>
<dbReference type="Proteomes" id="UP000276869">
    <property type="component" value="Segment"/>
</dbReference>
<evidence type="ECO:0000313" key="3">
    <source>
        <dbReference type="Proteomes" id="UP000276869"/>
    </source>
</evidence>
<sequence length="221" mass="25738">MGLITISLMDILQTELLKQGKNEFFNNGEYTGDNNKFRFIQKAMRYDEDVEKITTEVFFAGYTFPTPEVDKFIKKMFINKFLNRQIGRQTVEDFASQVVYTSLSYEQEIEILYKNYENFVIHNNETESTTTGTGSNESLSENRDLRSTLPQDKINLDLNSFEMDYGDENNIAKSADKSTNNNEQTTVTNSKSYDASALKAFTGAWDRYLKEYDRRCFLQTW</sequence>
<name>A0A1M4NEV1_9CAUD</name>
<feature type="compositionally biased region" description="Low complexity" evidence="1">
    <location>
        <begin position="126"/>
        <end position="138"/>
    </location>
</feature>
<keyword evidence="3" id="KW-1185">Reference proteome</keyword>
<protein>
    <submittedName>
        <fullName evidence="2">Lower collar protein</fullName>
    </submittedName>
</protein>
<dbReference type="RefSeq" id="YP_009908964.1">
    <property type="nucleotide sequence ID" value="NC_049937.1"/>
</dbReference>
<evidence type="ECO:0000256" key="1">
    <source>
        <dbReference type="SAM" id="MobiDB-lite"/>
    </source>
</evidence>
<proteinExistence type="predicted"/>
<feature type="region of interest" description="Disordered" evidence="1">
    <location>
        <begin position="126"/>
        <end position="145"/>
    </location>
</feature>
<dbReference type="KEGG" id="vg:56214524"/>
<evidence type="ECO:0000313" key="2">
    <source>
        <dbReference type="EMBL" id="SEI30468.1"/>
    </source>
</evidence>
<dbReference type="GeneID" id="56214524"/>
<dbReference type="EMBL" id="LT630001">
    <property type="protein sequence ID" value="SEI30468.1"/>
    <property type="molecule type" value="Genomic_DNA"/>
</dbReference>
<reference evidence="3" key="1">
    <citation type="submission" date="2023-12" db="EMBL/GenBank/DDBJ databases">
        <authorList>
            <person name="Petit M.-A."/>
            <person name="Lossouarn J."/>
        </authorList>
    </citation>
    <scope>NUCLEOTIDE SEQUENCE [LARGE SCALE GENOMIC DNA]</scope>
</reference>
<accession>A0A1M4NEV1</accession>